<evidence type="ECO:0000256" key="4">
    <source>
        <dbReference type="ARBA" id="ARBA00022722"/>
    </source>
</evidence>
<name>A0A2N9G390_FAGSY</name>
<dbReference type="Pfam" id="PF17917">
    <property type="entry name" value="RT_RNaseH"/>
    <property type="match status" value="1"/>
</dbReference>
<feature type="region of interest" description="Disordered" evidence="8">
    <location>
        <begin position="414"/>
        <end position="435"/>
    </location>
</feature>
<keyword evidence="4" id="KW-0540">Nuclease</keyword>
<dbReference type="FunFam" id="3.30.70.270:FF:000026">
    <property type="entry name" value="Transposon Ty3-G Gag-Pol polyprotein"/>
    <property type="match status" value="1"/>
</dbReference>
<dbReference type="Pfam" id="PF00078">
    <property type="entry name" value="RVT_1"/>
    <property type="match status" value="1"/>
</dbReference>
<dbReference type="Gene3D" id="3.10.10.10">
    <property type="entry name" value="HIV Type 1 Reverse Transcriptase, subunit A, domain 1"/>
    <property type="match status" value="1"/>
</dbReference>
<accession>A0A2N9G390</accession>
<keyword evidence="7" id="KW-0695">RNA-directed DNA polymerase</keyword>
<dbReference type="CDD" id="cd00303">
    <property type="entry name" value="retropepsin_like"/>
    <property type="match status" value="1"/>
</dbReference>
<evidence type="ECO:0000256" key="6">
    <source>
        <dbReference type="ARBA" id="ARBA00022801"/>
    </source>
</evidence>
<feature type="domain" description="Retrotransposon gag" evidence="10">
    <location>
        <begin position="87"/>
        <end position="180"/>
    </location>
</feature>
<keyword evidence="3" id="KW-0548">Nucleotidyltransferase</keyword>
<evidence type="ECO:0000313" key="12">
    <source>
        <dbReference type="EMBL" id="SPC93534.1"/>
    </source>
</evidence>
<feature type="compositionally biased region" description="Polar residues" evidence="8">
    <location>
        <begin position="425"/>
        <end position="435"/>
    </location>
</feature>
<evidence type="ECO:0000259" key="10">
    <source>
        <dbReference type="Pfam" id="PF03732"/>
    </source>
</evidence>
<dbReference type="CDD" id="cd09274">
    <property type="entry name" value="RNase_HI_RT_Ty3"/>
    <property type="match status" value="1"/>
</dbReference>
<dbReference type="SUPFAM" id="SSF56672">
    <property type="entry name" value="DNA/RNA polymerases"/>
    <property type="match status" value="1"/>
</dbReference>
<feature type="region of interest" description="Disordered" evidence="8">
    <location>
        <begin position="309"/>
        <end position="347"/>
    </location>
</feature>
<dbReference type="InterPro" id="IPR041373">
    <property type="entry name" value="RT_RNaseH"/>
</dbReference>
<evidence type="ECO:0000256" key="2">
    <source>
        <dbReference type="ARBA" id="ARBA00022679"/>
    </source>
</evidence>
<gene>
    <name evidence="12" type="ORF">FSB_LOCUS21416</name>
</gene>
<dbReference type="Gene3D" id="3.30.70.270">
    <property type="match status" value="2"/>
</dbReference>
<dbReference type="EC" id="2.7.7.49" evidence="1"/>
<proteinExistence type="predicted"/>
<reference evidence="12" key="1">
    <citation type="submission" date="2018-02" db="EMBL/GenBank/DDBJ databases">
        <authorList>
            <person name="Cohen D.B."/>
            <person name="Kent A.D."/>
        </authorList>
    </citation>
    <scope>NUCLEOTIDE SEQUENCE</scope>
</reference>
<feature type="compositionally biased region" description="Low complexity" evidence="8">
    <location>
        <begin position="337"/>
        <end position="346"/>
    </location>
</feature>
<evidence type="ECO:0000256" key="1">
    <source>
        <dbReference type="ARBA" id="ARBA00012493"/>
    </source>
</evidence>
<dbReference type="InterPro" id="IPR005162">
    <property type="entry name" value="Retrotrans_gag_dom"/>
</dbReference>
<dbReference type="InterPro" id="IPR021109">
    <property type="entry name" value="Peptidase_aspartic_dom_sf"/>
</dbReference>
<dbReference type="Gene3D" id="2.40.70.10">
    <property type="entry name" value="Acid Proteases"/>
    <property type="match status" value="1"/>
</dbReference>
<keyword evidence="2" id="KW-0808">Transferase</keyword>
<dbReference type="GO" id="GO:0016787">
    <property type="term" value="F:hydrolase activity"/>
    <property type="evidence" value="ECO:0007669"/>
    <property type="project" value="UniProtKB-KW"/>
</dbReference>
<dbReference type="InterPro" id="IPR050951">
    <property type="entry name" value="Retrovirus_Pol_polyprotein"/>
</dbReference>
<dbReference type="EMBL" id="OIVN01001402">
    <property type="protein sequence ID" value="SPC93534.1"/>
    <property type="molecule type" value="Genomic_DNA"/>
</dbReference>
<dbReference type="PANTHER" id="PTHR37984">
    <property type="entry name" value="PROTEIN CBG26694"/>
    <property type="match status" value="1"/>
</dbReference>
<dbReference type="Pfam" id="PF03732">
    <property type="entry name" value="Retrotrans_gag"/>
    <property type="match status" value="1"/>
</dbReference>
<evidence type="ECO:0000259" key="11">
    <source>
        <dbReference type="Pfam" id="PF17917"/>
    </source>
</evidence>
<feature type="domain" description="Reverse transcriptase" evidence="9">
    <location>
        <begin position="847"/>
        <end position="1002"/>
    </location>
</feature>
<evidence type="ECO:0000256" key="8">
    <source>
        <dbReference type="SAM" id="MobiDB-lite"/>
    </source>
</evidence>
<organism evidence="12">
    <name type="scientific">Fagus sylvatica</name>
    <name type="common">Beechnut</name>
    <dbReference type="NCBI Taxonomy" id="28930"/>
    <lineage>
        <taxon>Eukaryota</taxon>
        <taxon>Viridiplantae</taxon>
        <taxon>Streptophyta</taxon>
        <taxon>Embryophyta</taxon>
        <taxon>Tracheophyta</taxon>
        <taxon>Spermatophyta</taxon>
        <taxon>Magnoliopsida</taxon>
        <taxon>eudicotyledons</taxon>
        <taxon>Gunneridae</taxon>
        <taxon>Pentapetalae</taxon>
        <taxon>rosids</taxon>
        <taxon>fabids</taxon>
        <taxon>Fagales</taxon>
        <taxon>Fagaceae</taxon>
        <taxon>Fagus</taxon>
    </lineage>
</organism>
<protein>
    <recommendedName>
        <fullName evidence="1">RNA-directed DNA polymerase</fullName>
        <ecNumber evidence="1">2.7.7.49</ecNumber>
    </recommendedName>
</protein>
<dbReference type="InterPro" id="IPR000477">
    <property type="entry name" value="RT_dom"/>
</dbReference>
<dbReference type="InterPro" id="IPR043128">
    <property type="entry name" value="Rev_trsase/Diguanyl_cyclase"/>
</dbReference>
<sequence>MGDDTDSNHEGNRKTMYDLLHPTQSSIPSCIMFPPNAPYVELKQGLLAILPDFRGLENENPYVHIRAFEEVINSFYAQHAVETAKLRFFPFSLKDRARGWLYTLKPRSIGNWGEMGHEFYKKYFPPHKVQQVKRKISNFIQGENESLFQAWERYKDLFNFCPTHSYENWRLVAYFYEGLTPRDRQFVQLSCGGGFLQKEPEDAIDYLDEIAENSNTWTGPSATESTDRSRVTSTTTGKGIYQLKEEDTMKAKLESLTKEIEVLKLKDTVGAKQGYQAEIHEDMHCNFKKSYSLYSETYNPGWKNHPNFGWKNDTSSPQQSSLPQRNFSQSYPTQHASQPSSSSSNSLEHNLNAFIEAQTKANQMYDAFNQKHEATIQKHDAILNRLVEDNKEFRSHLSKLTTTLSINEKGKFPSQPHIPHGQYMAQGSQDKPNNEHINVVTTRSGKTVVTPPVEEQTENRDNIEEPTINEPVRRPISVPFPQALKTSRKLDSSPEILENLRQVRINLPLLHVIKQVPSYAKILKDLCTMKRKQNVKKTAFLTEQVSALIQHKIPPKYKDPGCPTISCIIGDHDIEQALLDLGASVNLMPYSVYLQLSLGELKPTMVVLQLADRSVKTPKGVVEDVLVQIDKFYYPVDFLILETESVEWLDEALLWAHDFGSEHLQHWESKSLKMKTVMELNCWKPRFEELPKSENKALPSSVAIPKLELKQLPSGLKYAFLESGDTFPVVISSVLNMDQEGKLVELLRKHKTAIGWTIADIKGISPLICTHRINFEDEVKASRQPQRRLNPNMREVVKTEVLKLLDAGIIYPISDSKWVSPTQVVPKKSGVTVVKNEHGELVPTKLVTGWRMCIDYRKLNTATRKDHFPLPFIDQVLERVAGHSFYCFLDGYSGYYQIEIDLEDQDKTTFTCPFGTYAFRRMPFGLCNAPATFQRCMMSIFSDMVGEIMEVFMDDLSVFGNTFDDCLDNLGKVLARCEEKNLVLNWEKCHFMVSSGIVLGHIVSSKGIEVDKSKIELITKLPTPKTVKDVRSFLGHAGFYRRFIEGFSSIAKPLCKLLLKDTPFDWTEACQEAFTKLIGKLTSAPIMQAPDWSLPFELMCDASDYAIGAVLGQRKDKKPHVIYYASRTLNSAQMNYTTTEKELLAIVFALDKFRSYLIGSPVVCFTDHAALKYLFTKKDAKARLIRWILLLQEFNLIIKDKKGVENVVADHLSRLIFEDNMEHLPINDEFPDEHLFALSNLPWYAYIVNYLAVGEIPKDWSTQDKRKFLVEHVSEHGAIEVEDPRDGCTFKVNGQRLKPALERFVQEEETIPLEDPVYRDD</sequence>
<dbReference type="PANTHER" id="PTHR37984:SF5">
    <property type="entry name" value="PROTEIN NYNRIN-LIKE"/>
    <property type="match status" value="1"/>
</dbReference>
<dbReference type="CDD" id="cd01647">
    <property type="entry name" value="RT_LTR"/>
    <property type="match status" value="1"/>
</dbReference>
<dbReference type="GO" id="GO:0003964">
    <property type="term" value="F:RNA-directed DNA polymerase activity"/>
    <property type="evidence" value="ECO:0007669"/>
    <property type="project" value="UniProtKB-KW"/>
</dbReference>
<keyword evidence="6" id="KW-0378">Hydrolase</keyword>
<feature type="compositionally biased region" description="Polar residues" evidence="8">
    <location>
        <begin position="312"/>
        <end position="336"/>
    </location>
</feature>
<dbReference type="FunFam" id="3.10.20.370:FF:000001">
    <property type="entry name" value="Retrovirus-related Pol polyprotein from transposon 17.6-like protein"/>
    <property type="match status" value="1"/>
</dbReference>
<evidence type="ECO:0000256" key="3">
    <source>
        <dbReference type="ARBA" id="ARBA00022695"/>
    </source>
</evidence>
<keyword evidence="5" id="KW-0255">Endonuclease</keyword>
<evidence type="ECO:0000256" key="7">
    <source>
        <dbReference type="ARBA" id="ARBA00022918"/>
    </source>
</evidence>
<evidence type="ECO:0000256" key="5">
    <source>
        <dbReference type="ARBA" id="ARBA00022759"/>
    </source>
</evidence>
<dbReference type="InterPro" id="IPR043502">
    <property type="entry name" value="DNA/RNA_pol_sf"/>
</dbReference>
<feature type="domain" description="Reverse transcriptase RNase H-like" evidence="11">
    <location>
        <begin position="1091"/>
        <end position="1194"/>
    </location>
</feature>
<evidence type="ECO:0000259" key="9">
    <source>
        <dbReference type="Pfam" id="PF00078"/>
    </source>
</evidence>
<dbReference type="GO" id="GO:0004519">
    <property type="term" value="F:endonuclease activity"/>
    <property type="evidence" value="ECO:0007669"/>
    <property type="project" value="UniProtKB-KW"/>
</dbReference>